<dbReference type="EMBL" id="DSOK01000441">
    <property type="protein sequence ID" value="HEN16972.1"/>
    <property type="molecule type" value="Genomic_DNA"/>
</dbReference>
<feature type="compositionally biased region" description="Basic and acidic residues" evidence="1">
    <location>
        <begin position="1"/>
        <end position="19"/>
    </location>
</feature>
<evidence type="ECO:0000313" key="2">
    <source>
        <dbReference type="EMBL" id="HEN16972.1"/>
    </source>
</evidence>
<sequence length="64" mass="7460">MTDRLKRPLDRTPYERDPRSQQLTPATADGRYAYVVDREHRVFLLHDDGPHLHPKILGNAEPAR</sequence>
<dbReference type="AlphaFoldDB" id="A0A7C2P304"/>
<name>A0A7C2P304_9PLAN</name>
<comment type="caution">
    <text evidence="2">The sequence shown here is derived from an EMBL/GenBank/DDBJ whole genome shotgun (WGS) entry which is preliminary data.</text>
</comment>
<reference evidence="2" key="1">
    <citation type="journal article" date="2020" name="mSystems">
        <title>Genome- and Community-Level Interaction Insights into Carbon Utilization and Element Cycling Functions of Hydrothermarchaeota in Hydrothermal Sediment.</title>
        <authorList>
            <person name="Zhou Z."/>
            <person name="Liu Y."/>
            <person name="Xu W."/>
            <person name="Pan J."/>
            <person name="Luo Z.H."/>
            <person name="Li M."/>
        </authorList>
    </citation>
    <scope>NUCLEOTIDE SEQUENCE [LARGE SCALE GENOMIC DNA]</scope>
    <source>
        <strain evidence="2">SpSt-339</strain>
    </source>
</reference>
<accession>A0A7C2P304</accession>
<evidence type="ECO:0000256" key="1">
    <source>
        <dbReference type="SAM" id="MobiDB-lite"/>
    </source>
</evidence>
<organism evidence="2">
    <name type="scientific">Schlesneria paludicola</name>
    <dbReference type="NCBI Taxonomy" id="360056"/>
    <lineage>
        <taxon>Bacteria</taxon>
        <taxon>Pseudomonadati</taxon>
        <taxon>Planctomycetota</taxon>
        <taxon>Planctomycetia</taxon>
        <taxon>Planctomycetales</taxon>
        <taxon>Planctomycetaceae</taxon>
        <taxon>Schlesneria</taxon>
    </lineage>
</organism>
<feature type="region of interest" description="Disordered" evidence="1">
    <location>
        <begin position="1"/>
        <end position="28"/>
    </location>
</feature>
<proteinExistence type="predicted"/>
<gene>
    <name evidence="2" type="ORF">ENQ76_16040</name>
</gene>
<protein>
    <submittedName>
        <fullName evidence="2">Uncharacterized protein</fullName>
    </submittedName>
</protein>